<dbReference type="PaxDb" id="67767-A0A0J7K010"/>
<evidence type="ECO:0000256" key="1">
    <source>
        <dbReference type="SAM" id="Coils"/>
    </source>
</evidence>
<keyword evidence="1" id="KW-0175">Coiled coil</keyword>
<keyword evidence="4" id="KW-1185">Reference proteome</keyword>
<feature type="compositionally biased region" description="Polar residues" evidence="2">
    <location>
        <begin position="627"/>
        <end position="639"/>
    </location>
</feature>
<dbReference type="AlphaFoldDB" id="A0A0J7K010"/>
<sequence length="639" mass="74052">MQKNGDITKTDVDTIRSSVDDVKSSLHDIRVFNNNFNSIYDEAILNMINYKLTNIEHYYEHVSKQIDMFEWKNFKELMGKDKLLATKKYIKIGNKLDRASALFKVLPSKETIKKIQVYLSDFKSVAAKILKDMVTGPPGSATTTVSDKPASVNGSEIESKLALYEEMIVYLMYFFGKVDEHEIFERLKSELEQSQRISNHLKRFASDESKLETVLTAALGERPIVDLTSPIQGQELEESRQRLLEEVSKLIPQVIDPKHFDLKEFNTKSSRLLLDNYFVLRKHHTSAAARILINDEDDDDDDDGHDDGVRFDPDQDDNETLKTSNARLRSRNKVLLKKLRDQKSKMNLETYHRYEVVYNRLVQLKNQDESKINHDVLGWIVAQIEDNKICRSEKLKITKEREEMHTCKGKLTAYESRIEDYETRLEKMKSNLNTLAQKLDDLQRPNPLTPNIVTNEIMTLNELKTLFQHIFTYYFQLKFQIKQSSGKILNLPNYDTILTLKDRLMTYSSNTLIYIFYLYILNDINVLNDIQPTIFTQEPIPPYLDRVLKQTESYIDHLFVNRHGISDDRSKPKHPIKGETSSSAKTDPTADARSKRKHSDEDDTSSSSTRNDVVDDNRKRIRDGESETPSSSSENAMED</sequence>
<organism evidence="3 4">
    <name type="scientific">Lasius niger</name>
    <name type="common">Black garden ant</name>
    <dbReference type="NCBI Taxonomy" id="67767"/>
    <lineage>
        <taxon>Eukaryota</taxon>
        <taxon>Metazoa</taxon>
        <taxon>Ecdysozoa</taxon>
        <taxon>Arthropoda</taxon>
        <taxon>Hexapoda</taxon>
        <taxon>Insecta</taxon>
        <taxon>Pterygota</taxon>
        <taxon>Neoptera</taxon>
        <taxon>Endopterygota</taxon>
        <taxon>Hymenoptera</taxon>
        <taxon>Apocrita</taxon>
        <taxon>Aculeata</taxon>
        <taxon>Formicoidea</taxon>
        <taxon>Formicidae</taxon>
        <taxon>Formicinae</taxon>
        <taxon>Lasius</taxon>
        <taxon>Lasius</taxon>
    </lineage>
</organism>
<gene>
    <name evidence="3" type="ORF">RF55_19103</name>
</gene>
<accession>A0A0J7K010</accession>
<name>A0A0J7K010_LASNI</name>
<reference evidence="3 4" key="1">
    <citation type="submission" date="2015-04" db="EMBL/GenBank/DDBJ databases">
        <title>Lasius niger genome sequencing.</title>
        <authorList>
            <person name="Konorov E.A."/>
            <person name="Nikitin M.A."/>
            <person name="Kirill M.V."/>
            <person name="Chang P."/>
        </authorList>
    </citation>
    <scope>NUCLEOTIDE SEQUENCE [LARGE SCALE GENOMIC DNA]</scope>
    <source>
        <tissue evidence="3">Whole</tissue>
    </source>
</reference>
<comment type="caution">
    <text evidence="3">The sequence shown here is derived from an EMBL/GenBank/DDBJ whole genome shotgun (WGS) entry which is preliminary data.</text>
</comment>
<evidence type="ECO:0000256" key="2">
    <source>
        <dbReference type="SAM" id="MobiDB-lite"/>
    </source>
</evidence>
<feature type="region of interest" description="Disordered" evidence="2">
    <location>
        <begin position="565"/>
        <end position="639"/>
    </location>
</feature>
<dbReference type="EMBL" id="LBMM01018455">
    <property type="protein sequence ID" value="KMQ83783.1"/>
    <property type="molecule type" value="Genomic_DNA"/>
</dbReference>
<evidence type="ECO:0000313" key="4">
    <source>
        <dbReference type="Proteomes" id="UP000036403"/>
    </source>
</evidence>
<dbReference type="Proteomes" id="UP000036403">
    <property type="component" value="Unassembled WGS sequence"/>
</dbReference>
<feature type="region of interest" description="Disordered" evidence="2">
    <location>
        <begin position="295"/>
        <end position="325"/>
    </location>
</feature>
<evidence type="ECO:0000313" key="3">
    <source>
        <dbReference type="EMBL" id="KMQ83783.1"/>
    </source>
</evidence>
<protein>
    <submittedName>
        <fullName evidence="3">Myomegalin-like isoform 1 protein</fullName>
    </submittedName>
</protein>
<proteinExistence type="predicted"/>
<feature type="compositionally biased region" description="Acidic residues" evidence="2">
    <location>
        <begin position="295"/>
        <end position="305"/>
    </location>
</feature>
<feature type="coiled-coil region" evidence="1">
    <location>
        <begin position="411"/>
        <end position="445"/>
    </location>
</feature>
<feature type="compositionally biased region" description="Basic and acidic residues" evidence="2">
    <location>
        <begin position="612"/>
        <end position="625"/>
    </location>
</feature>